<evidence type="ECO:0000256" key="1">
    <source>
        <dbReference type="ARBA" id="ARBA00000900"/>
    </source>
</evidence>
<feature type="domain" description="C2H2-type" evidence="18">
    <location>
        <begin position="650"/>
        <end position="669"/>
    </location>
</feature>
<name>A0A1E4S292_CYBJN</name>
<evidence type="ECO:0000256" key="6">
    <source>
        <dbReference type="ARBA" id="ARBA00022723"/>
    </source>
</evidence>
<evidence type="ECO:0000256" key="8">
    <source>
        <dbReference type="ARBA" id="ARBA00022786"/>
    </source>
</evidence>
<dbReference type="EC" id="2.3.2.27" evidence="14"/>
<evidence type="ECO:0000256" key="7">
    <source>
        <dbReference type="ARBA" id="ARBA00022771"/>
    </source>
</evidence>
<dbReference type="GO" id="GO:0008270">
    <property type="term" value="F:zinc ion binding"/>
    <property type="evidence" value="ECO:0007669"/>
    <property type="project" value="UniProtKB-KW"/>
</dbReference>
<evidence type="ECO:0000256" key="10">
    <source>
        <dbReference type="ARBA" id="ARBA00022853"/>
    </source>
</evidence>
<dbReference type="CDD" id="cd16499">
    <property type="entry name" value="RING-HC_Bre1-like"/>
    <property type="match status" value="1"/>
</dbReference>
<protein>
    <recommendedName>
        <fullName evidence="14">E3 ubiquitin protein ligase</fullName>
        <ecNumber evidence="14">2.3.2.27</ecNumber>
    </recommendedName>
</protein>
<evidence type="ECO:0000256" key="9">
    <source>
        <dbReference type="ARBA" id="ARBA00022833"/>
    </source>
</evidence>
<feature type="region of interest" description="Disordered" evidence="16">
    <location>
        <begin position="202"/>
        <end position="227"/>
    </location>
</feature>
<evidence type="ECO:0000256" key="4">
    <source>
        <dbReference type="ARBA" id="ARBA00005555"/>
    </source>
</evidence>
<reference evidence="19 20" key="1">
    <citation type="journal article" date="2016" name="Proc. Natl. Acad. Sci. U.S.A.">
        <title>Comparative genomics of biotechnologically important yeasts.</title>
        <authorList>
            <person name="Riley R."/>
            <person name="Haridas S."/>
            <person name="Wolfe K.H."/>
            <person name="Lopes M.R."/>
            <person name="Hittinger C.T."/>
            <person name="Goeker M."/>
            <person name="Salamov A.A."/>
            <person name="Wisecaver J.H."/>
            <person name="Long T.M."/>
            <person name="Calvey C.H."/>
            <person name="Aerts A.L."/>
            <person name="Barry K.W."/>
            <person name="Choi C."/>
            <person name="Clum A."/>
            <person name="Coughlan A.Y."/>
            <person name="Deshpande S."/>
            <person name="Douglass A.P."/>
            <person name="Hanson S.J."/>
            <person name="Klenk H.-P."/>
            <person name="LaButti K.M."/>
            <person name="Lapidus A."/>
            <person name="Lindquist E.A."/>
            <person name="Lipzen A.M."/>
            <person name="Meier-Kolthoff J.P."/>
            <person name="Ohm R.A."/>
            <person name="Otillar R.P."/>
            <person name="Pangilinan J.L."/>
            <person name="Peng Y."/>
            <person name="Rokas A."/>
            <person name="Rosa C.A."/>
            <person name="Scheuner C."/>
            <person name="Sibirny A.A."/>
            <person name="Slot J.C."/>
            <person name="Stielow J.B."/>
            <person name="Sun H."/>
            <person name="Kurtzman C.P."/>
            <person name="Blackwell M."/>
            <person name="Grigoriev I.V."/>
            <person name="Jeffries T.W."/>
        </authorList>
    </citation>
    <scope>NUCLEOTIDE SEQUENCE [LARGE SCALE GENOMIC DNA]</scope>
    <source>
        <strain evidence="20">ATCC 18201 / CBS 1600 / BCRC 20928 / JCM 3617 / NBRC 0987 / NRRL Y-1542</strain>
    </source>
</reference>
<evidence type="ECO:0000256" key="12">
    <source>
        <dbReference type="ARBA" id="ARBA00023242"/>
    </source>
</evidence>
<dbReference type="GO" id="GO:0033503">
    <property type="term" value="C:HULC complex"/>
    <property type="evidence" value="ECO:0007669"/>
    <property type="project" value="TreeGrafter"/>
</dbReference>
<dbReference type="GO" id="GO:0005634">
    <property type="term" value="C:nucleus"/>
    <property type="evidence" value="ECO:0007669"/>
    <property type="project" value="UniProtKB-SubCell"/>
</dbReference>
<feature type="coiled-coil region" evidence="15">
    <location>
        <begin position="230"/>
        <end position="257"/>
    </location>
</feature>
<keyword evidence="9 14" id="KW-0862">Zinc</keyword>
<dbReference type="PANTHER" id="PTHR23163:SF0">
    <property type="entry name" value="E3 UBIQUITIN-PROTEIN LIGASE BRE1"/>
    <property type="match status" value="1"/>
</dbReference>
<feature type="compositionally biased region" description="Basic and acidic residues" evidence="16">
    <location>
        <begin position="202"/>
        <end position="216"/>
    </location>
</feature>
<dbReference type="STRING" id="983966.A0A1E4S292"/>
<dbReference type="GO" id="GO:0006950">
    <property type="term" value="P:response to stress"/>
    <property type="evidence" value="ECO:0007669"/>
    <property type="project" value="UniProtKB-ARBA"/>
</dbReference>
<keyword evidence="11 14" id="KW-0175">Coiled coil</keyword>
<dbReference type="GO" id="GO:0061630">
    <property type="term" value="F:ubiquitin protein ligase activity"/>
    <property type="evidence" value="ECO:0007669"/>
    <property type="project" value="UniProtKB-EC"/>
</dbReference>
<comment type="pathway">
    <text evidence="3 14">Protein modification; protein ubiquitination.</text>
</comment>
<keyword evidence="6 14" id="KW-0479">Metal-binding</keyword>
<dbReference type="OMA" id="ERHRACR"/>
<evidence type="ECO:0000256" key="5">
    <source>
        <dbReference type="ARBA" id="ARBA00022679"/>
    </source>
</evidence>
<evidence type="ECO:0000313" key="19">
    <source>
        <dbReference type="EMBL" id="ODV73627.1"/>
    </source>
</evidence>
<dbReference type="PANTHER" id="PTHR23163">
    <property type="entry name" value="RING FINGER PROTEIN-RELATED"/>
    <property type="match status" value="1"/>
</dbReference>
<evidence type="ECO:0000313" key="20">
    <source>
        <dbReference type="Proteomes" id="UP000094389"/>
    </source>
</evidence>
<keyword evidence="7 13" id="KW-0863">Zinc-finger</keyword>
<comment type="similarity">
    <text evidence="4 14">Belongs to the BRE1 family.</text>
</comment>
<sequence>MSTKRESEEANGIELKKRKVLDTLSESGPLTQKDVVYFQKEAIFRQLQKYRSEVKVIKGEYALLETEFDSLTSSSILLSQWVDQFLEFVTGVSTQKDDVSDLDFFLSIPSSVTDESLISTLNSKKEKFVSLVQRFGGALSADAKNSVASINKELHNVSAKYDALKIQNKVLNKKHAKLLEDFKELSNEFERSTSKTLARVLKPKEEHTEDEVKPESRSNSVKGETTVGPMQVDENQLEALTAQIAEQQAIITAQKNTISENIEKFSKLSSSINVQVDTDEIVRNSDKYQQLQKQKDDLQSKQLELVQKIELLENDLKESNDNSTQQEKALEKFNSEKNNLMKELAETKEKEERLRNQRDLYLTEIDVLKQKNNWKVMNDLKELVTAQEKQISSLSLESQLNNIVPSDATDLEQLQKKNALLLKEISELEMAFQQLQSVRVPKILSAVEEEKRKKELDVAKIKVDSKYRMLMEGEKYQQVTRDKLETSFKMLKTNFDKLESSQQEYKVKIDALNTELTELKTLLAKKELELKEYRIKNTNLEERLKLETTQSKKITQDFAVLKDEHESLLITDASKSSENAQLKSKLSSQEKLIQRFKQTGSLEDSSEIDNFRSLIYCSLCSKNWKDTAIKTCGHVFCETCAKERLAARMRKCPSCNKQFSSNDLLTIHL</sequence>
<dbReference type="Pfam" id="PF13920">
    <property type="entry name" value="zf-C3HC4_3"/>
    <property type="match status" value="1"/>
</dbReference>
<dbReference type="EMBL" id="KV453930">
    <property type="protein sequence ID" value="ODV73627.1"/>
    <property type="molecule type" value="Genomic_DNA"/>
</dbReference>
<dbReference type="UniPathway" id="UPA00143"/>
<keyword evidence="12 14" id="KW-0539">Nucleus</keyword>
<evidence type="ECO:0000256" key="14">
    <source>
        <dbReference type="RuleBase" id="RU365038"/>
    </source>
</evidence>
<organism evidence="19 20">
    <name type="scientific">Cyberlindnera jadinii (strain ATCC 18201 / CBS 1600 / BCRC 20928 / JCM 3617 / NBRC 0987 / NRRL Y-1542)</name>
    <name type="common">Torula yeast</name>
    <name type="synonym">Candida utilis</name>
    <dbReference type="NCBI Taxonomy" id="983966"/>
    <lineage>
        <taxon>Eukaryota</taxon>
        <taxon>Fungi</taxon>
        <taxon>Dikarya</taxon>
        <taxon>Ascomycota</taxon>
        <taxon>Saccharomycotina</taxon>
        <taxon>Saccharomycetes</taxon>
        <taxon>Phaffomycetales</taxon>
        <taxon>Phaffomycetaceae</taxon>
        <taxon>Cyberlindnera</taxon>
    </lineage>
</organism>
<dbReference type="OrthoDB" id="654191at2759"/>
<proteinExistence type="inferred from homology"/>
<feature type="domain" description="RING-type" evidence="17">
    <location>
        <begin position="617"/>
        <end position="656"/>
    </location>
</feature>
<feature type="coiled-coil region" evidence="15">
    <location>
        <begin position="281"/>
        <end position="464"/>
    </location>
</feature>
<evidence type="ECO:0000256" key="16">
    <source>
        <dbReference type="SAM" id="MobiDB-lite"/>
    </source>
</evidence>
<dbReference type="InterPro" id="IPR017907">
    <property type="entry name" value="Znf_RING_CS"/>
</dbReference>
<evidence type="ECO:0000256" key="11">
    <source>
        <dbReference type="ARBA" id="ARBA00023054"/>
    </source>
</evidence>
<dbReference type="PROSITE" id="PS50089">
    <property type="entry name" value="ZF_RING_2"/>
    <property type="match status" value="1"/>
</dbReference>
<dbReference type="RefSeq" id="XP_020070666.1">
    <property type="nucleotide sequence ID" value="XM_020215020.1"/>
</dbReference>
<dbReference type="InterPro" id="IPR001841">
    <property type="entry name" value="Znf_RING"/>
</dbReference>
<dbReference type="InterPro" id="IPR013087">
    <property type="entry name" value="Znf_C2H2_type"/>
</dbReference>
<accession>A0A1E4S292</accession>
<evidence type="ECO:0000256" key="13">
    <source>
        <dbReference type="PROSITE-ProRule" id="PRU00042"/>
    </source>
</evidence>
<evidence type="ECO:0000259" key="18">
    <source>
        <dbReference type="PROSITE" id="PS50157"/>
    </source>
</evidence>
<comment type="subcellular location">
    <subcellularLocation>
        <location evidence="2 14">Nucleus</location>
    </subcellularLocation>
</comment>
<feature type="coiled-coil region" evidence="15">
    <location>
        <begin position="495"/>
        <end position="550"/>
    </location>
</feature>
<dbReference type="FunFam" id="3.30.40.10:FF:000414">
    <property type="entry name" value="E3 ubiquitin protein ligase"/>
    <property type="match status" value="1"/>
</dbReference>
<keyword evidence="5 14" id="KW-0808">Transferase</keyword>
<dbReference type="GO" id="GO:0016567">
    <property type="term" value="P:protein ubiquitination"/>
    <property type="evidence" value="ECO:0007669"/>
    <property type="project" value="UniProtKB-UniRule"/>
</dbReference>
<dbReference type="InterPro" id="IPR013956">
    <property type="entry name" value="E3_ubiquit_lig_Bre1"/>
</dbReference>
<evidence type="ECO:0000256" key="3">
    <source>
        <dbReference type="ARBA" id="ARBA00004906"/>
    </source>
</evidence>
<evidence type="ECO:0000256" key="15">
    <source>
        <dbReference type="SAM" id="Coils"/>
    </source>
</evidence>
<dbReference type="InterPro" id="IPR013083">
    <property type="entry name" value="Znf_RING/FYVE/PHD"/>
</dbReference>
<dbReference type="GeneID" id="30989416"/>
<dbReference type="Gene3D" id="3.30.40.10">
    <property type="entry name" value="Zinc/RING finger domain, C3HC4 (zinc finger)"/>
    <property type="match status" value="1"/>
</dbReference>
<dbReference type="PROSITE" id="PS00518">
    <property type="entry name" value="ZF_RING_1"/>
    <property type="match status" value="1"/>
</dbReference>
<dbReference type="AlphaFoldDB" id="A0A1E4S292"/>
<keyword evidence="10 14" id="KW-0156">Chromatin regulator</keyword>
<dbReference type="PROSITE" id="PS50157">
    <property type="entry name" value="ZINC_FINGER_C2H2_2"/>
    <property type="match status" value="1"/>
</dbReference>
<feature type="coiled-coil region" evidence="15">
    <location>
        <begin position="147"/>
        <end position="188"/>
    </location>
</feature>
<dbReference type="Proteomes" id="UP000094389">
    <property type="component" value="Unassembled WGS sequence"/>
</dbReference>
<keyword evidence="8 14" id="KW-0833">Ubl conjugation pathway</keyword>
<evidence type="ECO:0000259" key="17">
    <source>
        <dbReference type="PROSITE" id="PS50089"/>
    </source>
</evidence>
<keyword evidence="20" id="KW-1185">Reference proteome</keyword>
<evidence type="ECO:0000256" key="2">
    <source>
        <dbReference type="ARBA" id="ARBA00004123"/>
    </source>
</evidence>
<dbReference type="GO" id="GO:0006325">
    <property type="term" value="P:chromatin organization"/>
    <property type="evidence" value="ECO:0007669"/>
    <property type="project" value="UniProtKB-KW"/>
</dbReference>
<dbReference type="SMART" id="SM00184">
    <property type="entry name" value="RING"/>
    <property type="match status" value="1"/>
</dbReference>
<comment type="catalytic activity">
    <reaction evidence="1 14">
        <text>S-ubiquitinyl-[E2 ubiquitin-conjugating enzyme]-L-cysteine + [acceptor protein]-L-lysine = [E2 ubiquitin-conjugating enzyme]-L-cysteine + N(6)-ubiquitinyl-[acceptor protein]-L-lysine.</text>
        <dbReference type="EC" id="2.3.2.27"/>
    </reaction>
</comment>
<gene>
    <name evidence="19" type="ORF">CYBJADRAFT_167656</name>
</gene>
<dbReference type="SUPFAM" id="SSF57850">
    <property type="entry name" value="RING/U-box"/>
    <property type="match status" value="1"/>
</dbReference>